<dbReference type="RefSeq" id="WP_171474561.1">
    <property type="nucleotide sequence ID" value="NZ_CP053452.2"/>
</dbReference>
<dbReference type="Proteomes" id="UP000503447">
    <property type="component" value="Chromosome"/>
</dbReference>
<accession>A0A6M5YZY6</accession>
<gene>
    <name evidence="1" type="ORF">FTUN_7247</name>
</gene>
<sequence>MYPALVARCARTRGPTVTPFVPDYRRSPGDAEERGDVDLTTEADAALVARDGREPGARRLLERVERRGAPVLLWGGRRG</sequence>
<dbReference type="KEGG" id="ftj:FTUN_7247"/>
<protein>
    <submittedName>
        <fullName evidence="1">Uncharacterized protein</fullName>
    </submittedName>
</protein>
<name>A0A6M5YZY6_9BACT</name>
<reference evidence="2" key="1">
    <citation type="submission" date="2020-05" db="EMBL/GenBank/DDBJ databases">
        <title>Frigoriglobus tundricola gen. nov., sp. nov., a psychrotolerant cellulolytic planctomycete of the family Gemmataceae with two divergent copies of 16S rRNA gene.</title>
        <authorList>
            <person name="Kulichevskaya I.S."/>
            <person name="Ivanova A.A."/>
            <person name="Naumoff D.G."/>
            <person name="Beletsky A.V."/>
            <person name="Rijpstra W.I.C."/>
            <person name="Sinninghe Damste J.S."/>
            <person name="Mardanov A.V."/>
            <person name="Ravin N.V."/>
            <person name="Dedysh S.N."/>
        </authorList>
    </citation>
    <scope>NUCLEOTIDE SEQUENCE [LARGE SCALE GENOMIC DNA]</scope>
    <source>
        <strain evidence="2">PL17</strain>
    </source>
</reference>
<evidence type="ECO:0000313" key="2">
    <source>
        <dbReference type="Proteomes" id="UP000503447"/>
    </source>
</evidence>
<dbReference type="AlphaFoldDB" id="A0A6M5YZY6"/>
<dbReference type="EMBL" id="CP053452">
    <property type="protein sequence ID" value="QJW99629.1"/>
    <property type="molecule type" value="Genomic_DNA"/>
</dbReference>
<evidence type="ECO:0000313" key="1">
    <source>
        <dbReference type="EMBL" id="QJW99629.1"/>
    </source>
</evidence>
<organism evidence="1 2">
    <name type="scientific">Frigoriglobus tundricola</name>
    <dbReference type="NCBI Taxonomy" id="2774151"/>
    <lineage>
        <taxon>Bacteria</taxon>
        <taxon>Pseudomonadati</taxon>
        <taxon>Planctomycetota</taxon>
        <taxon>Planctomycetia</taxon>
        <taxon>Gemmatales</taxon>
        <taxon>Gemmataceae</taxon>
        <taxon>Frigoriglobus</taxon>
    </lineage>
</organism>
<keyword evidence="2" id="KW-1185">Reference proteome</keyword>
<proteinExistence type="predicted"/>